<feature type="domain" description="D-alanyl-D-alanine carboxypeptidase-like core" evidence="1">
    <location>
        <begin position="27"/>
        <end position="179"/>
    </location>
</feature>
<name>A0AAN2BJG1_9GAMM</name>
<proteinExistence type="predicted"/>
<dbReference type="PANTHER" id="PTHR34385:SF1">
    <property type="entry name" value="PEPTIDOGLYCAN L-ALANYL-D-GLUTAMATE ENDOPEPTIDASE CWLK"/>
    <property type="match status" value="1"/>
</dbReference>
<organism evidence="2 3">
    <name type="scientific">Marinagarivorans cellulosilyticus</name>
    <dbReference type="NCBI Taxonomy" id="2721545"/>
    <lineage>
        <taxon>Bacteria</taxon>
        <taxon>Pseudomonadati</taxon>
        <taxon>Pseudomonadota</taxon>
        <taxon>Gammaproteobacteria</taxon>
        <taxon>Cellvibrionales</taxon>
        <taxon>Cellvibrionaceae</taxon>
        <taxon>Marinagarivorans</taxon>
    </lineage>
</organism>
<dbReference type="EMBL" id="AP023086">
    <property type="protein sequence ID" value="BCD96904.1"/>
    <property type="molecule type" value="Genomic_DNA"/>
</dbReference>
<evidence type="ECO:0000313" key="2">
    <source>
        <dbReference type="EMBL" id="BCD96904.1"/>
    </source>
</evidence>
<reference evidence="2 3" key="1">
    <citation type="journal article" date="2022" name="IScience">
        <title>An ultrasensitive nanofiber-based assay for enzymatic hydrolysis and deep-sea microbial degradation of cellulose.</title>
        <authorList>
            <person name="Tsudome M."/>
            <person name="Tachioka M."/>
            <person name="Miyazaki M."/>
            <person name="Uchimura K."/>
            <person name="Tsuda M."/>
            <person name="Takaki Y."/>
            <person name="Deguchi S."/>
        </authorList>
    </citation>
    <scope>NUCLEOTIDE SEQUENCE [LARGE SCALE GENOMIC DNA]</scope>
    <source>
        <strain evidence="2 3">GE09</strain>
    </source>
</reference>
<dbReference type="InterPro" id="IPR009045">
    <property type="entry name" value="Zn_M74/Hedgehog-like"/>
</dbReference>
<dbReference type="KEGG" id="marq:MARGE09_P1104"/>
<dbReference type="AlphaFoldDB" id="A0AAN2BJG1"/>
<protein>
    <recommendedName>
        <fullName evidence="1">D-alanyl-D-alanine carboxypeptidase-like core domain-containing protein</fullName>
    </recommendedName>
</protein>
<dbReference type="PANTHER" id="PTHR34385">
    <property type="entry name" value="D-ALANYL-D-ALANINE CARBOXYPEPTIDASE"/>
    <property type="match status" value="1"/>
</dbReference>
<dbReference type="InterPro" id="IPR052179">
    <property type="entry name" value="DD-CPase-like"/>
</dbReference>
<sequence length="229" mass="25866">MFNRKQALGLDDQHVVDVDLGDKATFKIHRELVGPLAAMRQAAQKEGFDLAVASGYRSFDRQRAIWNAKVSGDRPVLDEKENPLNIEALDSADLLKAILHWSALPGGSRHHWGTDFDIYDASALKKGQTLALTIVETQTVFSAFYDWLSEYLAGQSAFVRPYLRAGAIACEPWHISYKPLAIRYERLLDEQAILAQLKCENVSLVNIIEENFSAIYRDYIRAYFIEGSQ</sequence>
<dbReference type="RefSeq" id="WP_236986387.1">
    <property type="nucleotide sequence ID" value="NZ_AP023086.1"/>
</dbReference>
<dbReference type="InterPro" id="IPR003709">
    <property type="entry name" value="VanY-like_core_dom"/>
</dbReference>
<dbReference type="CDD" id="cd14847">
    <property type="entry name" value="DD-carboxypeptidase_like"/>
    <property type="match status" value="1"/>
</dbReference>
<evidence type="ECO:0000259" key="1">
    <source>
        <dbReference type="Pfam" id="PF02557"/>
    </source>
</evidence>
<dbReference type="Gene3D" id="3.30.1380.10">
    <property type="match status" value="1"/>
</dbReference>
<keyword evidence="3" id="KW-1185">Reference proteome</keyword>
<accession>A0AAN2BJG1</accession>
<evidence type="ECO:0000313" key="3">
    <source>
        <dbReference type="Proteomes" id="UP001320119"/>
    </source>
</evidence>
<dbReference type="SUPFAM" id="SSF55166">
    <property type="entry name" value="Hedgehog/DD-peptidase"/>
    <property type="match status" value="1"/>
</dbReference>
<dbReference type="GO" id="GO:0006508">
    <property type="term" value="P:proteolysis"/>
    <property type="evidence" value="ECO:0007669"/>
    <property type="project" value="InterPro"/>
</dbReference>
<dbReference type="GO" id="GO:0008233">
    <property type="term" value="F:peptidase activity"/>
    <property type="evidence" value="ECO:0007669"/>
    <property type="project" value="InterPro"/>
</dbReference>
<dbReference type="Pfam" id="PF02557">
    <property type="entry name" value="VanY"/>
    <property type="match status" value="1"/>
</dbReference>
<dbReference type="Proteomes" id="UP001320119">
    <property type="component" value="Chromosome"/>
</dbReference>
<gene>
    <name evidence="2" type="ORF">MARGE09_P1104</name>
</gene>